<evidence type="ECO:0000313" key="2">
    <source>
        <dbReference type="Proteomes" id="UP000663193"/>
    </source>
</evidence>
<dbReference type="EMBL" id="CP069041">
    <property type="protein sequence ID" value="QRD05635.1"/>
    <property type="molecule type" value="Genomic_DNA"/>
</dbReference>
<name>A0A7U2I9C5_PHANO</name>
<dbReference type="Proteomes" id="UP000663193">
    <property type="component" value="Chromosome 19"/>
</dbReference>
<dbReference type="VEuPathDB" id="FungiDB:JI435_444700"/>
<gene>
    <name evidence="1" type="ORF">JI435_444700</name>
</gene>
<reference evidence="2" key="1">
    <citation type="journal article" date="2021" name="BMC Genomics">
        <title>Chromosome-level genome assembly and manually-curated proteome of model necrotroph Parastagonospora nodorum Sn15 reveals a genome-wide trove of candidate effector homologs, and redundancy of virulence-related functions within an accessory chromosome.</title>
        <authorList>
            <person name="Bertazzoni S."/>
            <person name="Jones D.A.B."/>
            <person name="Phan H.T."/>
            <person name="Tan K.-C."/>
            <person name="Hane J.K."/>
        </authorList>
    </citation>
    <scope>NUCLEOTIDE SEQUENCE [LARGE SCALE GENOMIC DNA]</scope>
    <source>
        <strain evidence="2">SN15 / ATCC MYA-4574 / FGSC 10173)</strain>
    </source>
</reference>
<evidence type="ECO:0000313" key="1">
    <source>
        <dbReference type="EMBL" id="QRD05635.1"/>
    </source>
</evidence>
<organism evidence="1 2">
    <name type="scientific">Phaeosphaeria nodorum (strain SN15 / ATCC MYA-4574 / FGSC 10173)</name>
    <name type="common">Glume blotch fungus</name>
    <name type="synonym">Parastagonospora nodorum</name>
    <dbReference type="NCBI Taxonomy" id="321614"/>
    <lineage>
        <taxon>Eukaryota</taxon>
        <taxon>Fungi</taxon>
        <taxon>Dikarya</taxon>
        <taxon>Ascomycota</taxon>
        <taxon>Pezizomycotina</taxon>
        <taxon>Dothideomycetes</taxon>
        <taxon>Pleosporomycetidae</taxon>
        <taxon>Pleosporales</taxon>
        <taxon>Pleosporineae</taxon>
        <taxon>Phaeosphaeriaceae</taxon>
        <taxon>Parastagonospora</taxon>
    </lineage>
</organism>
<keyword evidence="2" id="KW-1185">Reference proteome</keyword>
<dbReference type="AlphaFoldDB" id="A0A7U2I9C5"/>
<sequence length="96" mass="10678">MQLVYAHSSTLPASLHLLLYAARQRVQDDFALTLWILSRSPIDRQEMWLTHPCPSTLGDAHADANHTSFPTESALNAGAALLHHAIISPHRPVLHR</sequence>
<proteinExistence type="predicted"/>
<accession>A0A7U2I9C5</accession>
<protein>
    <submittedName>
        <fullName evidence="1">Uncharacterized protein</fullName>
    </submittedName>
</protein>